<dbReference type="Proteomes" id="UP000029843">
    <property type="component" value="Unassembled WGS sequence"/>
</dbReference>
<protein>
    <recommendedName>
        <fullName evidence="3">Lipoprotein</fullName>
    </recommendedName>
</protein>
<sequence>MLLLLGCGKPKEIQIVESKNINVISKEIAQKTSAVTKFSGEVKPVEKLEKTLPALTFMSAQWTDLMPKDDLDALLNPPDYIDEIAENSAEDQLNNADLTNKETNAGIITDSKENAYHQALASTRIIPAINDAAIRLPAYIVPLEFDDAQRVTQFFLVPFFGACIHLPPPPPNQTIFVNYPQGFTLESLYDPYWVSGVIKTSLVENDTAIAAYSMEVHALDIYTDE</sequence>
<dbReference type="InterPro" id="IPR021727">
    <property type="entry name" value="DUF3299"/>
</dbReference>
<dbReference type="Pfam" id="PF11736">
    <property type="entry name" value="DUF3299"/>
    <property type="match status" value="1"/>
</dbReference>
<dbReference type="PATRIC" id="fig|28229.4.peg.3542"/>
<evidence type="ECO:0008006" key="3">
    <source>
        <dbReference type="Google" id="ProtNLM"/>
    </source>
</evidence>
<dbReference type="EMBL" id="JQED01000047">
    <property type="protein sequence ID" value="KGJ88360.1"/>
    <property type="molecule type" value="Genomic_DNA"/>
</dbReference>
<accession>A0A099KDF7</accession>
<reference evidence="1 2" key="1">
    <citation type="submission" date="2014-08" db="EMBL/GenBank/DDBJ databases">
        <title>Genomic and Phenotypic Diversity of Colwellia psychrerythraea strains from Disparate Marine Basins.</title>
        <authorList>
            <person name="Techtmann S.M."/>
            <person name="Stelling S.C."/>
            <person name="Utturkar S.M."/>
            <person name="Alshibli N."/>
            <person name="Harris A."/>
            <person name="Brown S.D."/>
            <person name="Hazen T.C."/>
        </authorList>
    </citation>
    <scope>NUCLEOTIDE SEQUENCE [LARGE SCALE GENOMIC DNA]</scope>
    <source>
        <strain evidence="1 2">ND2E</strain>
    </source>
</reference>
<name>A0A099KDF7_COLPS</name>
<evidence type="ECO:0000313" key="2">
    <source>
        <dbReference type="Proteomes" id="UP000029843"/>
    </source>
</evidence>
<dbReference type="AlphaFoldDB" id="A0A099KDF7"/>
<proteinExistence type="predicted"/>
<comment type="caution">
    <text evidence="1">The sequence shown here is derived from an EMBL/GenBank/DDBJ whole genome shotgun (WGS) entry which is preliminary data.</text>
</comment>
<gene>
    <name evidence="1" type="ORF">ND2E_4196</name>
</gene>
<organism evidence="1 2">
    <name type="scientific">Colwellia psychrerythraea</name>
    <name type="common">Vibrio psychroerythus</name>
    <dbReference type="NCBI Taxonomy" id="28229"/>
    <lineage>
        <taxon>Bacteria</taxon>
        <taxon>Pseudomonadati</taxon>
        <taxon>Pseudomonadota</taxon>
        <taxon>Gammaproteobacteria</taxon>
        <taxon>Alteromonadales</taxon>
        <taxon>Colwelliaceae</taxon>
        <taxon>Colwellia</taxon>
    </lineage>
</organism>
<dbReference type="RefSeq" id="WP_223303671.1">
    <property type="nucleotide sequence ID" value="NZ_JQED01000047.1"/>
</dbReference>
<dbReference type="Gene3D" id="2.40.50.870">
    <property type="entry name" value="Protein of unknown function (DUF3299)"/>
    <property type="match status" value="1"/>
</dbReference>
<evidence type="ECO:0000313" key="1">
    <source>
        <dbReference type="EMBL" id="KGJ88360.1"/>
    </source>
</evidence>